<dbReference type="EMBL" id="JAOPGA020001514">
    <property type="protein sequence ID" value="KAL0489127.1"/>
    <property type="molecule type" value="Genomic_DNA"/>
</dbReference>
<comment type="caution">
    <text evidence="4">The sequence shown here is derived from an EMBL/GenBank/DDBJ whole genome shotgun (WGS) entry which is preliminary data.</text>
</comment>
<evidence type="ECO:0000256" key="2">
    <source>
        <dbReference type="PROSITE-ProRule" id="PRU00169"/>
    </source>
</evidence>
<name>A0AAW2ZKF2_9EUKA</name>
<dbReference type="InterPro" id="IPR011006">
    <property type="entry name" value="CheY-like_superfamily"/>
</dbReference>
<dbReference type="InterPro" id="IPR001789">
    <property type="entry name" value="Sig_transdc_resp-reg_receiver"/>
</dbReference>
<protein>
    <submittedName>
        <fullName evidence="4">Response regulator MprA</fullName>
    </submittedName>
</protein>
<dbReference type="PANTHER" id="PTHR44591:SF3">
    <property type="entry name" value="RESPONSE REGULATORY DOMAIN-CONTAINING PROTEIN"/>
    <property type="match status" value="1"/>
</dbReference>
<dbReference type="Proteomes" id="UP001431209">
    <property type="component" value="Unassembled WGS sequence"/>
</dbReference>
<sequence length="150" mass="16837">MNTPVAISSSTLTFGAFESSQTYRSPSKEIILVDSFRITKDIMGRLLSMMGYKVTCISSGEDLLEYFVDNHFDLIAEDNLPVVVLESWLVQFSGLEAAQQIKQIHPSMKIIMLTCFNNQELLEGSEVIDMFLVKPVQSVELDSAIRQLIP</sequence>
<evidence type="ECO:0000313" key="5">
    <source>
        <dbReference type="Proteomes" id="UP001431209"/>
    </source>
</evidence>
<dbReference type="AlphaFoldDB" id="A0AAW2ZKF2"/>
<dbReference type="PANTHER" id="PTHR44591">
    <property type="entry name" value="STRESS RESPONSE REGULATOR PROTEIN 1"/>
    <property type="match status" value="1"/>
</dbReference>
<reference evidence="4 5" key="1">
    <citation type="submission" date="2024-03" db="EMBL/GenBank/DDBJ databases">
        <title>The Acrasis kona genome and developmental transcriptomes reveal deep origins of eukaryotic multicellular pathways.</title>
        <authorList>
            <person name="Sheikh S."/>
            <person name="Fu C.-J."/>
            <person name="Brown M.W."/>
            <person name="Baldauf S.L."/>
        </authorList>
    </citation>
    <scope>NUCLEOTIDE SEQUENCE [LARGE SCALE GENOMIC DNA]</scope>
    <source>
        <strain evidence="4 5">ATCC MYA-3509</strain>
    </source>
</reference>
<proteinExistence type="predicted"/>
<evidence type="ECO:0000259" key="3">
    <source>
        <dbReference type="PROSITE" id="PS50110"/>
    </source>
</evidence>
<dbReference type="PROSITE" id="PS50110">
    <property type="entry name" value="RESPONSE_REGULATORY"/>
    <property type="match status" value="1"/>
</dbReference>
<keyword evidence="5" id="KW-1185">Reference proteome</keyword>
<dbReference type="InterPro" id="IPR050595">
    <property type="entry name" value="Bact_response_regulator"/>
</dbReference>
<dbReference type="Gene3D" id="3.40.50.2300">
    <property type="match status" value="1"/>
</dbReference>
<dbReference type="SUPFAM" id="SSF52172">
    <property type="entry name" value="CheY-like"/>
    <property type="match status" value="1"/>
</dbReference>
<keyword evidence="1 2" id="KW-0597">Phosphoprotein</keyword>
<accession>A0AAW2ZKF2</accession>
<evidence type="ECO:0000256" key="1">
    <source>
        <dbReference type="ARBA" id="ARBA00022553"/>
    </source>
</evidence>
<organism evidence="4 5">
    <name type="scientific">Acrasis kona</name>
    <dbReference type="NCBI Taxonomy" id="1008807"/>
    <lineage>
        <taxon>Eukaryota</taxon>
        <taxon>Discoba</taxon>
        <taxon>Heterolobosea</taxon>
        <taxon>Tetramitia</taxon>
        <taxon>Eutetramitia</taxon>
        <taxon>Acrasidae</taxon>
        <taxon>Acrasis</taxon>
    </lineage>
</organism>
<feature type="modified residue" description="4-aspartylphosphate" evidence="2">
    <location>
        <position position="78"/>
    </location>
</feature>
<feature type="domain" description="Response regulatory" evidence="3">
    <location>
        <begin position="29"/>
        <end position="149"/>
    </location>
</feature>
<gene>
    <name evidence="4" type="ORF">AKO1_009054</name>
</gene>
<evidence type="ECO:0000313" key="4">
    <source>
        <dbReference type="EMBL" id="KAL0489127.1"/>
    </source>
</evidence>
<dbReference type="GO" id="GO:0000160">
    <property type="term" value="P:phosphorelay signal transduction system"/>
    <property type="evidence" value="ECO:0007669"/>
    <property type="project" value="InterPro"/>
</dbReference>
<dbReference type="Pfam" id="PF00072">
    <property type="entry name" value="Response_reg"/>
    <property type="match status" value="1"/>
</dbReference>